<dbReference type="InterPro" id="IPR042100">
    <property type="entry name" value="Bug_dom1"/>
</dbReference>
<dbReference type="PANTHER" id="PTHR42928:SF5">
    <property type="entry name" value="BLR1237 PROTEIN"/>
    <property type="match status" value="1"/>
</dbReference>
<proteinExistence type="inferred from homology"/>
<sequence length="325" mass="33889">MQRRALLLATPLLAAPLLRRAAAQPRWAPDRPVRIIVAFPPGGSTDVVSRLIASPLGEALGQPVVIENRGGASGMIGTEVAARAAPDGHTLLMTASGPQAINPSLFPSVPYEPVRGFAPILLVAIYPLLMVAPMDRAPRSVAEFVAQAKAQGGRLNYCSIGTGQPSHLAGELFKSMAGIEMTHVPYRGSGPAVTAVVAGECDVLFDSALSSGPQVRGGRLRALAVTTKERISSWPDLPTIAEAGLPGYDAYTWNALMAPAGTPPAAIERLNAEVGKILTSPAFRSQLEAQGAVPGGGTSAEMGRFLEAEIAKWAEVIRAGNIRPD</sequence>
<protein>
    <submittedName>
        <fullName evidence="3">Tripartite tricarboxylate transporter substrate binding protein</fullName>
    </submittedName>
</protein>
<dbReference type="EMBL" id="JAFIRR010000096">
    <property type="protein sequence ID" value="MCO6417548.1"/>
    <property type="molecule type" value="Genomic_DNA"/>
</dbReference>
<evidence type="ECO:0000313" key="4">
    <source>
        <dbReference type="Proteomes" id="UP001523392"/>
    </source>
</evidence>
<reference evidence="3 4" key="1">
    <citation type="submission" date="2021-12" db="EMBL/GenBank/DDBJ databases">
        <title>Siccirubricoccus leaddurans sp. nov., a high concentration Zn2+ tolerance bacterium.</title>
        <authorList>
            <person name="Cao Y."/>
        </authorList>
    </citation>
    <scope>NUCLEOTIDE SEQUENCE [LARGE SCALE GENOMIC DNA]</scope>
    <source>
        <strain evidence="3 4">KC 17139</strain>
    </source>
</reference>
<dbReference type="RefSeq" id="WP_252954188.1">
    <property type="nucleotide sequence ID" value="NZ_JAFIRR010000096.1"/>
</dbReference>
<dbReference type="Gene3D" id="3.40.190.150">
    <property type="entry name" value="Bordetella uptake gene, domain 1"/>
    <property type="match status" value="1"/>
</dbReference>
<evidence type="ECO:0000313" key="3">
    <source>
        <dbReference type="EMBL" id="MCO6417548.1"/>
    </source>
</evidence>
<evidence type="ECO:0000256" key="2">
    <source>
        <dbReference type="SAM" id="SignalP"/>
    </source>
</evidence>
<comment type="similarity">
    <text evidence="1">Belongs to the UPF0065 (bug) family.</text>
</comment>
<dbReference type="PANTHER" id="PTHR42928">
    <property type="entry name" value="TRICARBOXYLATE-BINDING PROTEIN"/>
    <property type="match status" value="1"/>
</dbReference>
<evidence type="ECO:0000256" key="1">
    <source>
        <dbReference type="ARBA" id="ARBA00006987"/>
    </source>
</evidence>
<gene>
    <name evidence="3" type="ORF">JYK14_15465</name>
</gene>
<name>A0ABT1D6J8_9PROT</name>
<dbReference type="CDD" id="cd13578">
    <property type="entry name" value="PBP2_Bug27"/>
    <property type="match status" value="1"/>
</dbReference>
<keyword evidence="2" id="KW-0732">Signal</keyword>
<comment type="caution">
    <text evidence="3">The sequence shown here is derived from an EMBL/GenBank/DDBJ whole genome shotgun (WGS) entry which is preliminary data.</text>
</comment>
<dbReference type="SUPFAM" id="SSF53850">
    <property type="entry name" value="Periplasmic binding protein-like II"/>
    <property type="match status" value="1"/>
</dbReference>
<dbReference type="Pfam" id="PF03401">
    <property type="entry name" value="TctC"/>
    <property type="match status" value="1"/>
</dbReference>
<dbReference type="Gene3D" id="3.40.190.10">
    <property type="entry name" value="Periplasmic binding protein-like II"/>
    <property type="match status" value="1"/>
</dbReference>
<feature type="chain" id="PRO_5047056203" evidence="2">
    <location>
        <begin position="22"/>
        <end position="325"/>
    </location>
</feature>
<dbReference type="InterPro" id="IPR005064">
    <property type="entry name" value="BUG"/>
</dbReference>
<keyword evidence="4" id="KW-1185">Reference proteome</keyword>
<dbReference type="Proteomes" id="UP001523392">
    <property type="component" value="Unassembled WGS sequence"/>
</dbReference>
<accession>A0ABT1D6J8</accession>
<feature type="signal peptide" evidence="2">
    <location>
        <begin position="1"/>
        <end position="21"/>
    </location>
</feature>
<dbReference type="PIRSF" id="PIRSF017082">
    <property type="entry name" value="YflP"/>
    <property type="match status" value="1"/>
</dbReference>
<organism evidence="3 4">
    <name type="scientific">Siccirubricoccus soli</name>
    <dbReference type="NCBI Taxonomy" id="2899147"/>
    <lineage>
        <taxon>Bacteria</taxon>
        <taxon>Pseudomonadati</taxon>
        <taxon>Pseudomonadota</taxon>
        <taxon>Alphaproteobacteria</taxon>
        <taxon>Acetobacterales</taxon>
        <taxon>Roseomonadaceae</taxon>
        <taxon>Siccirubricoccus</taxon>
    </lineage>
</organism>